<dbReference type="Proteomes" id="UP001350748">
    <property type="component" value="Unassembled WGS sequence"/>
</dbReference>
<sequence length="562" mass="62336">MSAPLQLSSELVDAARVSPAWPFEEARKLVKRIEASGQKNVLFETGYGPSGLPHIGTFGEVARTSMVRRAFEVMTEGKVATRLLAFSDDMDGLRKVPDNIPNKELVAAHLGKPLTQVPDPFGTHESFGAHNNARLRAFLDAFGFEYEFASSTEYYKSGRFDAALKHMLARYDAVMEIMLPSFREERAATYSPFLPVHPKTGIVMQVALDGYDAQAGTISWTDPDTGEKFTTPVTGGHCKLQWKPDWAMRWYALGVDYEMAGKDLIDSVKLSGAIVRALGGRAPEGFNYELFLDEKGQKISKSKGNGLTIEEWLTYASPESLAQFMYQKPTAAKRLYFDVIPRAVDDYLSFLDAYPRQDWKNRLGNPVWHIHAGEPPEAEVLVHTGEAKGTSVSFAMLLNLATVANAEDPAVLWGFLHRYAPTVTPENHPRLDKLVGYAVAYFRDFVKPAKSYRAADETEREVLRKIDETLCALPAGASAEEIQAALYDVGRAAPRYQDFNAKGATPERPGVSNDFFNMLYEVLLGEKKGPRFGSFIALYGVAETRKLIEDALKGAFVARETA</sequence>
<dbReference type="GO" id="GO:0004824">
    <property type="term" value="F:lysine-tRNA ligase activity"/>
    <property type="evidence" value="ECO:0007669"/>
    <property type="project" value="UniProtKB-EC"/>
</dbReference>
<dbReference type="NCBIfam" id="TIGR00467">
    <property type="entry name" value="lysS_arch"/>
    <property type="match status" value="1"/>
</dbReference>
<name>A0ABU7XJ84_9HYPH</name>
<dbReference type="NCBIfam" id="NF001968">
    <property type="entry name" value="PRK00750.1-2"/>
    <property type="match status" value="1"/>
</dbReference>
<keyword evidence="7 10" id="KW-0648">Protein biosynthesis</keyword>
<feature type="binding site" evidence="10">
    <location>
        <position position="301"/>
    </location>
    <ligand>
        <name>ATP</name>
        <dbReference type="ChEBI" id="CHEBI:30616"/>
    </ligand>
</feature>
<organism evidence="11 12">
    <name type="scientific">Methylocystis borbori</name>
    <dbReference type="NCBI Taxonomy" id="3118750"/>
    <lineage>
        <taxon>Bacteria</taxon>
        <taxon>Pseudomonadati</taxon>
        <taxon>Pseudomonadota</taxon>
        <taxon>Alphaproteobacteria</taxon>
        <taxon>Hyphomicrobiales</taxon>
        <taxon>Methylocystaceae</taxon>
        <taxon>Methylocystis</taxon>
    </lineage>
</organism>
<evidence type="ECO:0000256" key="8">
    <source>
        <dbReference type="ARBA" id="ARBA00023146"/>
    </source>
</evidence>
<evidence type="ECO:0000256" key="6">
    <source>
        <dbReference type="ARBA" id="ARBA00022840"/>
    </source>
</evidence>
<evidence type="ECO:0000256" key="5">
    <source>
        <dbReference type="ARBA" id="ARBA00022741"/>
    </source>
</evidence>
<dbReference type="InterPro" id="IPR001412">
    <property type="entry name" value="aa-tRNA-synth_I_CS"/>
</dbReference>
<evidence type="ECO:0000256" key="7">
    <source>
        <dbReference type="ARBA" id="ARBA00022917"/>
    </source>
</evidence>
<keyword evidence="5 10" id="KW-0547">Nucleotide-binding</keyword>
<reference evidence="11 12" key="1">
    <citation type="submission" date="2024-02" db="EMBL/GenBank/DDBJ databases">
        <authorList>
            <person name="Grouzdev D."/>
        </authorList>
    </citation>
    <scope>NUCLEOTIDE SEQUENCE [LARGE SCALE GENOMIC DNA]</scope>
    <source>
        <strain evidence="11 12">9N</strain>
    </source>
</reference>
<accession>A0ABU7XJ84</accession>
<keyword evidence="4 10" id="KW-0436">Ligase</keyword>
<keyword evidence="12" id="KW-1185">Reference proteome</keyword>
<dbReference type="SUPFAM" id="SSF48163">
    <property type="entry name" value="An anticodon-binding domain of class I aminoacyl-tRNA synthetases"/>
    <property type="match status" value="1"/>
</dbReference>
<evidence type="ECO:0000256" key="1">
    <source>
        <dbReference type="ARBA" id="ARBA00004496"/>
    </source>
</evidence>
<dbReference type="PANTHER" id="PTHR37940:SF1">
    <property type="entry name" value="LYSINE--TRNA LIGASE"/>
    <property type="match status" value="1"/>
</dbReference>
<dbReference type="InterPro" id="IPR002904">
    <property type="entry name" value="Lys-tRNA-ligase"/>
</dbReference>
<dbReference type="Gene3D" id="3.40.50.620">
    <property type="entry name" value="HUPs"/>
    <property type="match status" value="2"/>
</dbReference>
<evidence type="ECO:0000256" key="2">
    <source>
        <dbReference type="ARBA" id="ARBA00005594"/>
    </source>
</evidence>
<dbReference type="EC" id="6.1.1.6" evidence="10"/>
<dbReference type="EMBL" id="JAZHYN010000020">
    <property type="protein sequence ID" value="MEF3366608.1"/>
    <property type="molecule type" value="Genomic_DNA"/>
</dbReference>
<proteinExistence type="inferred from homology"/>
<dbReference type="PANTHER" id="PTHR37940">
    <property type="entry name" value="LYSINE--TRNA LIGASE"/>
    <property type="match status" value="1"/>
</dbReference>
<keyword evidence="3 10" id="KW-0963">Cytoplasm</keyword>
<evidence type="ECO:0000256" key="10">
    <source>
        <dbReference type="HAMAP-Rule" id="MF_00177"/>
    </source>
</evidence>
<gene>
    <name evidence="10" type="primary">lysS</name>
    <name evidence="11" type="ORF">V3H18_08690</name>
</gene>
<evidence type="ECO:0000313" key="12">
    <source>
        <dbReference type="Proteomes" id="UP001350748"/>
    </source>
</evidence>
<dbReference type="InterPro" id="IPR020751">
    <property type="entry name" value="aa-tRNA-synth_I_codon-bd_sub2"/>
</dbReference>
<dbReference type="SUPFAM" id="SSF52374">
    <property type="entry name" value="Nucleotidylyl transferase"/>
    <property type="match status" value="1"/>
</dbReference>
<comment type="similarity">
    <text evidence="2 10">Belongs to the class-I aminoacyl-tRNA synthetase family.</text>
</comment>
<keyword evidence="8 10" id="KW-0030">Aminoacyl-tRNA synthetase</keyword>
<comment type="catalytic activity">
    <reaction evidence="9 10">
        <text>tRNA(Lys) + L-lysine + ATP = L-lysyl-tRNA(Lys) + AMP + diphosphate</text>
        <dbReference type="Rhea" id="RHEA:20792"/>
        <dbReference type="Rhea" id="RHEA-COMP:9696"/>
        <dbReference type="Rhea" id="RHEA-COMP:9697"/>
        <dbReference type="ChEBI" id="CHEBI:30616"/>
        <dbReference type="ChEBI" id="CHEBI:32551"/>
        <dbReference type="ChEBI" id="CHEBI:33019"/>
        <dbReference type="ChEBI" id="CHEBI:78442"/>
        <dbReference type="ChEBI" id="CHEBI:78529"/>
        <dbReference type="ChEBI" id="CHEBI:456215"/>
        <dbReference type="EC" id="6.1.1.6"/>
    </reaction>
</comment>
<dbReference type="Gene3D" id="1.10.10.350">
    <property type="match status" value="1"/>
</dbReference>
<evidence type="ECO:0000256" key="3">
    <source>
        <dbReference type="ARBA" id="ARBA00022490"/>
    </source>
</evidence>
<comment type="subcellular location">
    <subcellularLocation>
        <location evidence="1 10">Cytoplasm</location>
    </subcellularLocation>
</comment>
<feature type="short sequence motif" description="'HIGH' region" evidence="10">
    <location>
        <begin position="49"/>
        <end position="57"/>
    </location>
</feature>
<dbReference type="InterPro" id="IPR008925">
    <property type="entry name" value="aa_tRNA-synth_I_cd-bd_sf"/>
</dbReference>
<protein>
    <recommendedName>
        <fullName evidence="10">Lysine--tRNA ligase</fullName>
        <ecNumber evidence="10">6.1.1.6</ecNumber>
    </recommendedName>
    <alternativeName>
        <fullName evidence="10">Lysyl-tRNA synthetase</fullName>
        <shortName evidence="10">LysRS</shortName>
    </alternativeName>
</protein>
<keyword evidence="6 10" id="KW-0067">ATP-binding</keyword>
<dbReference type="Pfam" id="PF01921">
    <property type="entry name" value="tRNA-synt_1f"/>
    <property type="match status" value="1"/>
</dbReference>
<feature type="short sequence motif" description="'KMSKS' region" evidence="10">
    <location>
        <begin position="298"/>
        <end position="302"/>
    </location>
</feature>
<dbReference type="PROSITE" id="PS00178">
    <property type="entry name" value="AA_TRNA_LIGASE_I"/>
    <property type="match status" value="1"/>
</dbReference>
<dbReference type="InterPro" id="IPR014729">
    <property type="entry name" value="Rossmann-like_a/b/a_fold"/>
</dbReference>
<dbReference type="RefSeq" id="WP_332081625.1">
    <property type="nucleotide sequence ID" value="NZ_JAZHYN010000020.1"/>
</dbReference>
<comment type="caution">
    <text evidence="11">The sequence shown here is derived from an EMBL/GenBank/DDBJ whole genome shotgun (WGS) entry which is preliminary data.</text>
</comment>
<dbReference type="HAMAP" id="MF_00177">
    <property type="entry name" value="Lys_tRNA_synth_class1"/>
    <property type="match status" value="1"/>
</dbReference>
<evidence type="ECO:0000256" key="9">
    <source>
        <dbReference type="ARBA" id="ARBA00048573"/>
    </source>
</evidence>
<evidence type="ECO:0000256" key="4">
    <source>
        <dbReference type="ARBA" id="ARBA00022598"/>
    </source>
</evidence>
<evidence type="ECO:0000313" key="11">
    <source>
        <dbReference type="EMBL" id="MEF3366608.1"/>
    </source>
</evidence>